<protein>
    <recommendedName>
        <fullName evidence="2">precorrin-2 dehydrogenase</fullName>
        <ecNumber evidence="2">1.3.1.76</ecNumber>
    </recommendedName>
</protein>
<dbReference type="NCBIfam" id="TIGR01470">
    <property type="entry name" value="cysG_Nterm"/>
    <property type="match status" value="1"/>
</dbReference>
<feature type="domain" description="Siroheme synthase central" evidence="7">
    <location>
        <begin position="121"/>
        <end position="147"/>
    </location>
</feature>
<dbReference type="InterPro" id="IPR006367">
    <property type="entry name" value="Sirohaem_synthase_N"/>
</dbReference>
<dbReference type="PANTHER" id="PTHR35330">
    <property type="entry name" value="SIROHEME BIOSYNTHESIS PROTEIN MET8"/>
    <property type="match status" value="1"/>
</dbReference>
<dbReference type="Gene3D" id="3.30.160.110">
    <property type="entry name" value="Siroheme synthase, domain 2"/>
    <property type="match status" value="1"/>
</dbReference>
<reference evidence="8" key="1">
    <citation type="submission" date="2018-05" db="EMBL/GenBank/DDBJ databases">
        <authorList>
            <person name="Lanie J.A."/>
            <person name="Ng W.-L."/>
            <person name="Kazmierczak K.M."/>
            <person name="Andrzejewski T.M."/>
            <person name="Davidsen T.M."/>
            <person name="Wayne K.J."/>
            <person name="Tettelin H."/>
            <person name="Glass J.I."/>
            <person name="Rusch D."/>
            <person name="Podicherti R."/>
            <person name="Tsui H.-C.T."/>
            <person name="Winkler M.E."/>
        </authorList>
    </citation>
    <scope>NUCLEOTIDE SEQUENCE</scope>
</reference>
<evidence type="ECO:0000256" key="2">
    <source>
        <dbReference type="ARBA" id="ARBA00012400"/>
    </source>
</evidence>
<dbReference type="SUPFAM" id="SSF51735">
    <property type="entry name" value="NAD(P)-binding Rossmann-fold domains"/>
    <property type="match status" value="1"/>
</dbReference>
<dbReference type="EMBL" id="UINC01025499">
    <property type="protein sequence ID" value="SVB01175.1"/>
    <property type="molecule type" value="Genomic_DNA"/>
</dbReference>
<organism evidence="8">
    <name type="scientific">marine metagenome</name>
    <dbReference type="NCBI Taxonomy" id="408172"/>
    <lineage>
        <taxon>unclassified sequences</taxon>
        <taxon>metagenomes</taxon>
        <taxon>ecological metagenomes</taxon>
    </lineage>
</organism>
<sequence>MAKYYPAFIDVSNRICIVIGGGDIGRDKVEKLIDCGAAVRVISAQPESWLSQLVRDDQIEWVKRKYQPGDLKDAFIAILVDTSEQNINAKVSDEASERNVLLNVVDVTHLCTFIAPSVANRGEITIATSTGGTSPALARTFREKIEAECPCRLLEFADLAPLLSWARGVVKENNWLINPSYWQECINEELLDMVQSGSQDLARERLISLLEKGVQPR</sequence>
<gene>
    <name evidence="8" type="ORF">METZ01_LOCUS154029</name>
</gene>
<dbReference type="InterPro" id="IPR036291">
    <property type="entry name" value="NAD(P)-bd_dom_sf"/>
</dbReference>
<accession>A0A382AHW4</accession>
<comment type="catalytic activity">
    <reaction evidence="6">
        <text>precorrin-2 + NAD(+) = sirohydrochlorin + NADH + 2 H(+)</text>
        <dbReference type="Rhea" id="RHEA:15613"/>
        <dbReference type="ChEBI" id="CHEBI:15378"/>
        <dbReference type="ChEBI" id="CHEBI:57540"/>
        <dbReference type="ChEBI" id="CHEBI:57945"/>
        <dbReference type="ChEBI" id="CHEBI:58351"/>
        <dbReference type="ChEBI" id="CHEBI:58827"/>
        <dbReference type="EC" id="1.3.1.76"/>
    </reaction>
</comment>
<dbReference type="InterPro" id="IPR028281">
    <property type="entry name" value="Sirohaem_synthase_central"/>
</dbReference>
<dbReference type="PANTHER" id="PTHR35330:SF1">
    <property type="entry name" value="SIROHEME BIOSYNTHESIS PROTEIN MET8"/>
    <property type="match status" value="1"/>
</dbReference>
<dbReference type="EC" id="1.3.1.76" evidence="2"/>
<keyword evidence="4" id="KW-0520">NAD</keyword>
<keyword evidence="3" id="KW-0560">Oxidoreductase</keyword>
<evidence type="ECO:0000256" key="5">
    <source>
        <dbReference type="ARBA" id="ARBA00023244"/>
    </source>
</evidence>
<dbReference type="AlphaFoldDB" id="A0A382AHW4"/>
<proteinExistence type="predicted"/>
<dbReference type="Pfam" id="PF13241">
    <property type="entry name" value="NAD_binding_7"/>
    <property type="match status" value="1"/>
</dbReference>
<dbReference type="SUPFAM" id="SSF75615">
    <property type="entry name" value="Siroheme synthase middle domains-like"/>
    <property type="match status" value="1"/>
</dbReference>
<evidence type="ECO:0000256" key="6">
    <source>
        <dbReference type="ARBA" id="ARBA00047561"/>
    </source>
</evidence>
<dbReference type="GO" id="GO:0004325">
    <property type="term" value="F:ferrochelatase activity"/>
    <property type="evidence" value="ECO:0007669"/>
    <property type="project" value="InterPro"/>
</dbReference>
<comment type="pathway">
    <text evidence="1">Porphyrin-containing compound metabolism; siroheme biosynthesis; sirohydrochlorin from precorrin-2: step 1/1.</text>
</comment>
<name>A0A382AHW4_9ZZZZ</name>
<evidence type="ECO:0000259" key="7">
    <source>
        <dbReference type="Pfam" id="PF14824"/>
    </source>
</evidence>
<evidence type="ECO:0000256" key="4">
    <source>
        <dbReference type="ARBA" id="ARBA00023027"/>
    </source>
</evidence>
<dbReference type="InterPro" id="IPR028161">
    <property type="entry name" value="Met8-like"/>
</dbReference>
<dbReference type="Pfam" id="PF14824">
    <property type="entry name" value="Sirohm_synth_M"/>
    <property type="match status" value="1"/>
</dbReference>
<dbReference type="UniPathway" id="UPA00262">
    <property type="reaction ID" value="UER00222"/>
</dbReference>
<dbReference type="GO" id="GO:0043115">
    <property type="term" value="F:precorrin-2 dehydrogenase activity"/>
    <property type="evidence" value="ECO:0007669"/>
    <property type="project" value="UniProtKB-EC"/>
</dbReference>
<evidence type="ECO:0000256" key="3">
    <source>
        <dbReference type="ARBA" id="ARBA00023002"/>
    </source>
</evidence>
<evidence type="ECO:0000313" key="8">
    <source>
        <dbReference type="EMBL" id="SVB01175.1"/>
    </source>
</evidence>
<evidence type="ECO:0000256" key="1">
    <source>
        <dbReference type="ARBA" id="ARBA00005010"/>
    </source>
</evidence>
<dbReference type="GO" id="GO:0019354">
    <property type="term" value="P:siroheme biosynthetic process"/>
    <property type="evidence" value="ECO:0007669"/>
    <property type="project" value="UniProtKB-UniPathway"/>
</dbReference>
<keyword evidence="5" id="KW-0627">Porphyrin biosynthesis</keyword>
<dbReference type="Gene3D" id="3.40.50.720">
    <property type="entry name" value="NAD(P)-binding Rossmann-like Domain"/>
    <property type="match status" value="1"/>
</dbReference>